<sequence>MLNEDGKYCSILPVFSDPGRTCNNSYSCGVSNVADSQRALDNVTNTIANFK</sequence>
<organism evidence="1 2">
    <name type="scientific">Thalassomonas actiniarum</name>
    <dbReference type="NCBI Taxonomy" id="485447"/>
    <lineage>
        <taxon>Bacteria</taxon>
        <taxon>Pseudomonadati</taxon>
        <taxon>Pseudomonadota</taxon>
        <taxon>Gammaproteobacteria</taxon>
        <taxon>Alteromonadales</taxon>
        <taxon>Colwelliaceae</taxon>
        <taxon>Thalassomonas</taxon>
    </lineage>
</organism>
<keyword evidence="2" id="KW-1185">Reference proteome</keyword>
<reference evidence="1 2" key="1">
    <citation type="journal article" date="2015" name="Genome Announc.">
        <title>Draft Genome Sequences of Marine Isolates of Thalassomonas viridans and Thalassomonas actiniarum.</title>
        <authorList>
            <person name="Olonade I."/>
            <person name="van Zyl L.J."/>
            <person name="Trindade M."/>
        </authorList>
    </citation>
    <scope>NUCLEOTIDE SEQUENCE [LARGE SCALE GENOMIC DNA]</scope>
    <source>
        <strain evidence="1 2">A5K-106</strain>
    </source>
</reference>
<gene>
    <name evidence="1" type="ORF">SG35_029725</name>
</gene>
<name>A0AAE9YWQ2_9GAMM</name>
<proteinExistence type="predicted"/>
<dbReference type="RefSeq" id="WP_160298269.1">
    <property type="nucleotide sequence ID" value="NZ_CP059736.1"/>
</dbReference>
<protein>
    <submittedName>
        <fullName evidence="1">Uncharacterized protein</fullName>
    </submittedName>
</protein>
<reference evidence="1 2" key="2">
    <citation type="journal article" date="2022" name="Mar. Drugs">
        <title>Bioassay-Guided Fractionation Leads to the Detection of Cholic Acid Generated by the Rare Thalassomonas sp.</title>
        <authorList>
            <person name="Pheiffer F."/>
            <person name="Schneider Y.K."/>
            <person name="Hansen E.H."/>
            <person name="Andersen J.H."/>
            <person name="Isaksson J."/>
            <person name="Busche T."/>
            <person name="R C."/>
            <person name="Kalinowski J."/>
            <person name="Zyl L.V."/>
            <person name="Trindade M."/>
        </authorList>
    </citation>
    <scope>NUCLEOTIDE SEQUENCE [LARGE SCALE GENOMIC DNA]</scope>
    <source>
        <strain evidence="1 2">A5K-106</strain>
    </source>
</reference>
<dbReference type="Proteomes" id="UP000032568">
    <property type="component" value="Chromosome pTact"/>
</dbReference>
<dbReference type="EMBL" id="CP059736">
    <property type="protein sequence ID" value="WDE02586.1"/>
    <property type="molecule type" value="Genomic_DNA"/>
</dbReference>
<evidence type="ECO:0000313" key="2">
    <source>
        <dbReference type="Proteomes" id="UP000032568"/>
    </source>
</evidence>
<evidence type="ECO:0000313" key="1">
    <source>
        <dbReference type="EMBL" id="WDE02586.1"/>
    </source>
</evidence>
<dbReference type="KEGG" id="tact:SG35_029725"/>
<dbReference type="AlphaFoldDB" id="A0AAE9YWQ2"/>
<accession>A0AAE9YWQ2</accession>